<dbReference type="InterPro" id="IPR036514">
    <property type="entry name" value="SGNH_hydro_sf"/>
</dbReference>
<gene>
    <name evidence="2" type="ORF">HGB44_16450</name>
</gene>
<organism evidence="2 3">
    <name type="scientific">Nocardiopsis alborubida</name>
    <dbReference type="NCBI Taxonomy" id="146802"/>
    <lineage>
        <taxon>Bacteria</taxon>
        <taxon>Bacillati</taxon>
        <taxon>Actinomycetota</taxon>
        <taxon>Actinomycetes</taxon>
        <taxon>Streptosporangiales</taxon>
        <taxon>Nocardiopsidaceae</taxon>
        <taxon>Nocardiopsis</taxon>
    </lineage>
</organism>
<evidence type="ECO:0000256" key="1">
    <source>
        <dbReference type="SAM" id="MobiDB-lite"/>
    </source>
</evidence>
<dbReference type="Proteomes" id="UP000553209">
    <property type="component" value="Unassembled WGS sequence"/>
</dbReference>
<dbReference type="SUPFAM" id="SSF52266">
    <property type="entry name" value="SGNH hydrolase"/>
    <property type="match status" value="1"/>
</dbReference>
<dbReference type="EMBL" id="JAAXPG010000014">
    <property type="protein sequence ID" value="NKY99243.1"/>
    <property type="molecule type" value="Genomic_DNA"/>
</dbReference>
<keyword evidence="3" id="KW-1185">Reference proteome</keyword>
<protein>
    <submittedName>
        <fullName evidence="2">SGNH/GDSL hydrolase family protein</fullName>
    </submittedName>
</protein>
<dbReference type="GO" id="GO:0016787">
    <property type="term" value="F:hydrolase activity"/>
    <property type="evidence" value="ECO:0007669"/>
    <property type="project" value="UniProtKB-KW"/>
</dbReference>
<evidence type="ECO:0000313" key="2">
    <source>
        <dbReference type="EMBL" id="NKY99243.1"/>
    </source>
</evidence>
<sequence>MRHNRDTAAAGPGSGGGTIGAMITRHRPLLVLTGLLALPVAACSAPSAGTDASERPDRADASAAPDASASELSTVLLLGDSIALGQAQPLDAAFEAGGVDFRSLASAGGGNVVGPTSEERWETLPGQIASAEPDAVIYQITTYDWGGEREQRDAYERLLTTVTEADARLVFVTMPPIRPDDFYEPHMEELDRAPDVARAVVGDAPEHAVVLDAGEVWGETYQREHEGAVDRSSDGIHTCPQGAARFTSWLLAELTALYPDFSPPAAEEWANTGWSASEQFTGC</sequence>
<accession>A0A7X6MD42</accession>
<name>A0A7X6MD42_9ACTN</name>
<comment type="caution">
    <text evidence="2">The sequence shown here is derived from an EMBL/GenBank/DDBJ whole genome shotgun (WGS) entry which is preliminary data.</text>
</comment>
<reference evidence="2 3" key="1">
    <citation type="submission" date="2020-04" db="EMBL/GenBank/DDBJ databases">
        <title>MicrobeNet Type strains.</title>
        <authorList>
            <person name="Nicholson A.C."/>
        </authorList>
    </citation>
    <scope>NUCLEOTIDE SEQUENCE [LARGE SCALE GENOMIC DNA]</scope>
    <source>
        <strain evidence="2 3">ATCC 23612</strain>
    </source>
</reference>
<keyword evidence="2" id="KW-0378">Hydrolase</keyword>
<feature type="region of interest" description="Disordered" evidence="1">
    <location>
        <begin position="46"/>
        <end position="66"/>
    </location>
</feature>
<dbReference type="CDD" id="cd00229">
    <property type="entry name" value="SGNH_hydrolase"/>
    <property type="match status" value="1"/>
</dbReference>
<dbReference type="Gene3D" id="3.40.50.1110">
    <property type="entry name" value="SGNH hydrolase"/>
    <property type="match status" value="1"/>
</dbReference>
<proteinExistence type="predicted"/>
<evidence type="ECO:0000313" key="3">
    <source>
        <dbReference type="Proteomes" id="UP000553209"/>
    </source>
</evidence>
<dbReference type="AlphaFoldDB" id="A0A7X6MD42"/>